<feature type="compositionally biased region" description="Polar residues" evidence="1">
    <location>
        <begin position="520"/>
        <end position="534"/>
    </location>
</feature>
<name>A0A7H8R9J1_TALRU</name>
<evidence type="ECO:0000256" key="1">
    <source>
        <dbReference type="SAM" id="MobiDB-lite"/>
    </source>
</evidence>
<dbReference type="KEGG" id="trg:TRUGW13939_09572"/>
<feature type="compositionally biased region" description="Polar residues" evidence="1">
    <location>
        <begin position="409"/>
        <end position="429"/>
    </location>
</feature>
<feature type="compositionally biased region" description="Polar residues" evidence="1">
    <location>
        <begin position="380"/>
        <end position="394"/>
    </location>
</feature>
<dbReference type="SMART" id="SM00456">
    <property type="entry name" value="WW"/>
    <property type="match status" value="1"/>
</dbReference>
<feature type="compositionally biased region" description="Polar residues" evidence="1">
    <location>
        <begin position="206"/>
        <end position="248"/>
    </location>
</feature>
<dbReference type="SUPFAM" id="SSF51045">
    <property type="entry name" value="WW domain"/>
    <property type="match status" value="1"/>
</dbReference>
<feature type="compositionally biased region" description="Low complexity" evidence="1">
    <location>
        <begin position="270"/>
        <end position="289"/>
    </location>
</feature>
<feature type="compositionally biased region" description="Low complexity" evidence="1">
    <location>
        <begin position="191"/>
        <end position="205"/>
    </location>
</feature>
<dbReference type="RefSeq" id="XP_035348585.1">
    <property type="nucleotide sequence ID" value="XM_035492692.1"/>
</dbReference>
<dbReference type="AlphaFoldDB" id="A0A7H8R9J1"/>
<evidence type="ECO:0000313" key="3">
    <source>
        <dbReference type="EMBL" id="QKX62411.1"/>
    </source>
</evidence>
<dbReference type="Proteomes" id="UP000509510">
    <property type="component" value="Chromosome V"/>
</dbReference>
<feature type="compositionally biased region" description="Low complexity" evidence="1">
    <location>
        <begin position="430"/>
        <end position="446"/>
    </location>
</feature>
<dbReference type="InterPro" id="IPR001202">
    <property type="entry name" value="WW_dom"/>
</dbReference>
<sequence length="534" mass="57019">MAQDAPQDSAGPSSPPPQLPDGWLAQWEGVSRKWYFVQRATGKSQWEIPTEPVILTPSTTPGSIGAGPTQAPRGISPAVSPIEGMNYAANRGIFSHSTERAGLSGLLGSHGSGGGGGGLTQLADRMFSKISKEFMPAKQGANAYQQFPPGHPNHPASQNAYGQAGRPQFQSANPYGYASIGQTGNYAGDVPQYYPQGQAPAQGQPMSPSTFHQSQGIHPDYSQHQYPNQPAMTPQFSPVSPASQHSWHQQPPPGYPPAYQVPEMQGSIDGSQVSVSPVGQQPQWQLGPQPTIPHATKPTVNHLQQQNSNHPAPHASQPQFHNPPVSHQQNPQQPNQFTGNPYQQGHPIYEAPGDIQQMVRPPSQSHPEPPQQQQMANMYHQNPQHGSQHSTPFTPGSGGIHAPPVVASNFANNSSMTSLSGSNINPQQGNLSHHPSLASLSSNHPSTNRPANSFIAELPDNQVGVSQPTSQPNNLPHMNQPPPNGIVSELPGSEPIRHTPTDSQFVSGPWASPPAGANQYPPQNRFNNGSGFSR</sequence>
<evidence type="ECO:0000313" key="4">
    <source>
        <dbReference type="Proteomes" id="UP000509510"/>
    </source>
</evidence>
<dbReference type="EMBL" id="CP055902">
    <property type="protein sequence ID" value="QKX62411.1"/>
    <property type="molecule type" value="Genomic_DNA"/>
</dbReference>
<dbReference type="GeneID" id="55997055"/>
<accession>A0A7H8R9J1</accession>
<dbReference type="InterPro" id="IPR036020">
    <property type="entry name" value="WW_dom_sf"/>
</dbReference>
<protein>
    <recommendedName>
        <fullName evidence="2">WW domain-containing protein</fullName>
    </recommendedName>
</protein>
<feature type="region of interest" description="Disordered" evidence="1">
    <location>
        <begin position="142"/>
        <end position="176"/>
    </location>
</feature>
<dbReference type="Pfam" id="PF00397">
    <property type="entry name" value="WW"/>
    <property type="match status" value="1"/>
</dbReference>
<dbReference type="PROSITE" id="PS50020">
    <property type="entry name" value="WW_DOMAIN_2"/>
    <property type="match status" value="1"/>
</dbReference>
<feature type="compositionally biased region" description="Polar residues" evidence="1">
    <location>
        <begin position="298"/>
        <end position="343"/>
    </location>
</feature>
<feature type="region of interest" description="Disordered" evidence="1">
    <location>
        <begin position="48"/>
        <end position="76"/>
    </location>
</feature>
<reference evidence="4" key="1">
    <citation type="submission" date="2020-06" db="EMBL/GenBank/DDBJ databases">
        <title>A chromosome-scale genome assembly of Talaromyces rugulosus W13939.</title>
        <authorList>
            <person name="Wang B."/>
            <person name="Guo L."/>
            <person name="Ye K."/>
            <person name="Wang L."/>
        </authorList>
    </citation>
    <scope>NUCLEOTIDE SEQUENCE [LARGE SCALE GENOMIC DNA]</scope>
    <source>
        <strain evidence="4">W13939</strain>
    </source>
</reference>
<feature type="domain" description="WW" evidence="2">
    <location>
        <begin position="17"/>
        <end position="51"/>
    </location>
</feature>
<feature type="region of interest" description="Disordered" evidence="1">
    <location>
        <begin position="1"/>
        <end position="23"/>
    </location>
</feature>
<dbReference type="OrthoDB" id="4226440at2759"/>
<feature type="region of interest" description="Disordered" evidence="1">
    <location>
        <begin position="380"/>
        <end position="534"/>
    </location>
</feature>
<proteinExistence type="predicted"/>
<feature type="region of interest" description="Disordered" evidence="1">
    <location>
        <begin position="189"/>
        <end position="349"/>
    </location>
</feature>
<dbReference type="Gene3D" id="2.20.70.10">
    <property type="match status" value="1"/>
</dbReference>
<organism evidence="3 4">
    <name type="scientific">Talaromyces rugulosus</name>
    <name type="common">Penicillium rugulosum</name>
    <dbReference type="NCBI Taxonomy" id="121627"/>
    <lineage>
        <taxon>Eukaryota</taxon>
        <taxon>Fungi</taxon>
        <taxon>Dikarya</taxon>
        <taxon>Ascomycota</taxon>
        <taxon>Pezizomycotina</taxon>
        <taxon>Eurotiomycetes</taxon>
        <taxon>Eurotiomycetidae</taxon>
        <taxon>Eurotiales</taxon>
        <taxon>Trichocomaceae</taxon>
        <taxon>Talaromyces</taxon>
        <taxon>Talaromyces sect. Islandici</taxon>
    </lineage>
</organism>
<evidence type="ECO:0000259" key="2">
    <source>
        <dbReference type="PROSITE" id="PS50020"/>
    </source>
</evidence>
<dbReference type="PROSITE" id="PS01159">
    <property type="entry name" value="WW_DOMAIN_1"/>
    <property type="match status" value="1"/>
</dbReference>
<dbReference type="CDD" id="cd00201">
    <property type="entry name" value="WW"/>
    <property type="match status" value="1"/>
</dbReference>
<keyword evidence="4" id="KW-1185">Reference proteome</keyword>
<feature type="compositionally biased region" description="Polar residues" evidence="1">
    <location>
        <begin position="463"/>
        <end position="477"/>
    </location>
</feature>
<gene>
    <name evidence="3" type="ORF">TRUGW13939_09572</name>
</gene>